<dbReference type="EMBL" id="CALNXK010000046">
    <property type="protein sequence ID" value="CAH3129081.1"/>
    <property type="molecule type" value="Genomic_DNA"/>
</dbReference>
<dbReference type="PANTHER" id="PTHR43963:SF6">
    <property type="entry name" value="CHAIN DEHYDROGENASE FAMILY PROTEIN, PUTATIVE (AFU_ORTHOLOGUE AFUA_3G15350)-RELATED"/>
    <property type="match status" value="1"/>
</dbReference>
<proteinExistence type="inferred from homology"/>
<evidence type="ECO:0000256" key="1">
    <source>
        <dbReference type="ARBA" id="ARBA00006484"/>
    </source>
</evidence>
<dbReference type="SUPFAM" id="SSF51735">
    <property type="entry name" value="NAD(P)-binding Rossmann-fold domains"/>
    <property type="match status" value="1"/>
</dbReference>
<dbReference type="CDD" id="cd05324">
    <property type="entry name" value="carb_red_PTCR-like_SDR_c"/>
    <property type="match status" value="1"/>
</dbReference>
<dbReference type="InterPro" id="IPR002347">
    <property type="entry name" value="SDR_fam"/>
</dbReference>
<dbReference type="Gene3D" id="3.40.50.720">
    <property type="entry name" value="NAD(P)-binding Rossmann-like Domain"/>
    <property type="match status" value="1"/>
</dbReference>
<reference evidence="6 7" key="1">
    <citation type="submission" date="2022-05" db="EMBL/GenBank/DDBJ databases">
        <authorList>
            <consortium name="Genoscope - CEA"/>
            <person name="William W."/>
        </authorList>
    </citation>
    <scope>NUCLEOTIDE SEQUENCE [LARGE SCALE GENOMIC DNA]</scope>
</reference>
<dbReference type="Proteomes" id="UP001159405">
    <property type="component" value="Unassembled WGS sequence"/>
</dbReference>
<dbReference type="InterPro" id="IPR045313">
    <property type="entry name" value="CBR1-like"/>
</dbReference>
<evidence type="ECO:0000256" key="3">
    <source>
        <dbReference type="ARBA" id="ARBA00023002"/>
    </source>
</evidence>
<dbReference type="PRINTS" id="PR00080">
    <property type="entry name" value="SDRFAMILY"/>
</dbReference>
<sequence length="292" mass="31906">MNSIPKVTGANKGIGFAIVRKLCKEFSGTVILTARDEQRGQEAVKQLSSEGLTSTFHPLDIVSEESIEKIKKFLIDEYGGLDLLVNNAGIAYKRASTAPFAEQAEVTLRTNFHGTLNMCKAMLPILKPHARLVNISSHLGGLSQLSEELQKKFSSPSLTEEGLVKLMDQFLQDVKDGVHSQKGWSNTAYGTSHIGVIALTKILARTITEDPREDILINTCDPGWVRTDMAGPKAAKSPDEGAETPVYVAMLPINAGKPQGEFLKDKVILEWQTMSFRSHAVAADKDSLQEGR</sequence>
<dbReference type="EC" id="1.1.1.184" evidence="4"/>
<comment type="caution">
    <text evidence="6">The sequence shown here is derived from an EMBL/GenBank/DDBJ whole genome shotgun (WGS) entry which is preliminary data.</text>
</comment>
<dbReference type="InterPro" id="IPR036291">
    <property type="entry name" value="NAD(P)-bd_dom_sf"/>
</dbReference>
<keyword evidence="7" id="KW-1185">Reference proteome</keyword>
<dbReference type="PANTHER" id="PTHR43963">
    <property type="entry name" value="CARBONYL REDUCTASE 1-RELATED"/>
    <property type="match status" value="1"/>
</dbReference>
<evidence type="ECO:0000256" key="5">
    <source>
        <dbReference type="RuleBase" id="RU000363"/>
    </source>
</evidence>
<evidence type="ECO:0000256" key="4">
    <source>
        <dbReference type="ARBA" id="ARBA00026118"/>
    </source>
</evidence>
<protein>
    <recommendedName>
        <fullName evidence="4">carbonyl reductase (NADPH)</fullName>
        <ecNumber evidence="4">1.1.1.184</ecNumber>
    </recommendedName>
</protein>
<gene>
    <name evidence="6" type="ORF">PLOB_00033935</name>
</gene>
<dbReference type="PRINTS" id="PR00081">
    <property type="entry name" value="GDHRDH"/>
</dbReference>
<keyword evidence="3" id="KW-0560">Oxidoreductase</keyword>
<comment type="similarity">
    <text evidence="1 5">Belongs to the short-chain dehydrogenases/reductases (SDR) family.</text>
</comment>
<name>A0ABN8P0B2_9CNID</name>
<organism evidence="6 7">
    <name type="scientific">Porites lobata</name>
    <dbReference type="NCBI Taxonomy" id="104759"/>
    <lineage>
        <taxon>Eukaryota</taxon>
        <taxon>Metazoa</taxon>
        <taxon>Cnidaria</taxon>
        <taxon>Anthozoa</taxon>
        <taxon>Hexacorallia</taxon>
        <taxon>Scleractinia</taxon>
        <taxon>Fungiina</taxon>
        <taxon>Poritidae</taxon>
        <taxon>Porites</taxon>
    </lineage>
</organism>
<dbReference type="Pfam" id="PF00106">
    <property type="entry name" value="adh_short"/>
    <property type="match status" value="1"/>
</dbReference>
<evidence type="ECO:0000256" key="2">
    <source>
        <dbReference type="ARBA" id="ARBA00022857"/>
    </source>
</evidence>
<accession>A0ABN8P0B2</accession>
<keyword evidence="2" id="KW-0521">NADP</keyword>
<evidence type="ECO:0000313" key="6">
    <source>
        <dbReference type="EMBL" id="CAH3129081.1"/>
    </source>
</evidence>
<evidence type="ECO:0000313" key="7">
    <source>
        <dbReference type="Proteomes" id="UP001159405"/>
    </source>
</evidence>